<feature type="region of interest" description="Disordered" evidence="2">
    <location>
        <begin position="342"/>
        <end position="376"/>
    </location>
</feature>
<accession>A0A9J7LLZ5</accession>
<dbReference type="GeneID" id="118421964"/>
<reference evidence="4" key="1">
    <citation type="journal article" date="2020" name="Nat. Ecol. Evol.">
        <title>Deeply conserved synteny resolves early events in vertebrate evolution.</title>
        <authorList>
            <person name="Simakov O."/>
            <person name="Marletaz F."/>
            <person name="Yue J.X."/>
            <person name="O'Connell B."/>
            <person name="Jenkins J."/>
            <person name="Brandt A."/>
            <person name="Calef R."/>
            <person name="Tung C.H."/>
            <person name="Huang T.K."/>
            <person name="Schmutz J."/>
            <person name="Satoh N."/>
            <person name="Yu J.K."/>
            <person name="Putnam N.H."/>
            <person name="Green R.E."/>
            <person name="Rokhsar D.S."/>
        </authorList>
    </citation>
    <scope>NUCLEOTIDE SEQUENCE [LARGE SCALE GENOMIC DNA]</scope>
    <source>
        <strain evidence="4">S238N-H82</strain>
    </source>
</reference>
<evidence type="ECO:0000256" key="3">
    <source>
        <dbReference type="SAM" id="Phobius"/>
    </source>
</evidence>
<reference evidence="5" key="2">
    <citation type="submission" date="2025-08" db="UniProtKB">
        <authorList>
            <consortium name="RefSeq"/>
        </authorList>
    </citation>
    <scope>IDENTIFICATION</scope>
    <source>
        <strain evidence="5">S238N-H82</strain>
        <tissue evidence="5">Testes</tissue>
    </source>
</reference>
<feature type="compositionally biased region" description="Acidic residues" evidence="2">
    <location>
        <begin position="194"/>
        <end position="296"/>
    </location>
</feature>
<keyword evidence="3" id="KW-1133">Transmembrane helix</keyword>
<keyword evidence="1" id="KW-0175">Coiled coil</keyword>
<dbReference type="Proteomes" id="UP000001554">
    <property type="component" value="Chromosome 1"/>
</dbReference>
<keyword evidence="3" id="KW-0472">Membrane</keyword>
<proteinExistence type="predicted"/>
<evidence type="ECO:0000256" key="2">
    <source>
        <dbReference type="SAM" id="MobiDB-lite"/>
    </source>
</evidence>
<name>A0A9J7LLZ5_BRAFL</name>
<dbReference type="AlphaFoldDB" id="A0A9J7LLZ5"/>
<keyword evidence="4" id="KW-1185">Reference proteome</keyword>
<gene>
    <name evidence="5" type="primary">LOC118421964</name>
</gene>
<protein>
    <submittedName>
        <fullName evidence="5">Midasin-like</fullName>
    </submittedName>
</protein>
<dbReference type="RefSeq" id="XP_035685363.1">
    <property type="nucleotide sequence ID" value="XM_035829470.1"/>
</dbReference>
<evidence type="ECO:0000256" key="1">
    <source>
        <dbReference type="SAM" id="Coils"/>
    </source>
</evidence>
<keyword evidence="3" id="KW-0812">Transmembrane</keyword>
<feature type="transmembrane region" description="Helical" evidence="3">
    <location>
        <begin position="760"/>
        <end position="781"/>
    </location>
</feature>
<feature type="coiled-coil region" evidence="1">
    <location>
        <begin position="75"/>
        <end position="102"/>
    </location>
</feature>
<evidence type="ECO:0000313" key="4">
    <source>
        <dbReference type="Proteomes" id="UP000001554"/>
    </source>
</evidence>
<feature type="compositionally biased region" description="Acidic residues" evidence="2">
    <location>
        <begin position="139"/>
        <end position="186"/>
    </location>
</feature>
<evidence type="ECO:0000313" key="5">
    <source>
        <dbReference type="RefSeq" id="XP_035685363.1"/>
    </source>
</evidence>
<dbReference type="KEGG" id="bfo:118421964"/>
<sequence>MRDFVNRAMQASIRAMKRLPSSYDQQYSKNELPSPYGKGVPEGVVSRLSVQLKPQPPFSLVDTRSGYDSPDVNQLATIETLVKQTEHDLERLEKTIDKSEKLGTYFHDNSITKSMDTARDAMHKHIASIHQTIMTILDPSDDEKEEMEEDYYDDELEEDIDSVDDDDDDYQDDENDNHDEDGDDGDYDGRGDNDGDDDSGDEDDSYDDDKDDSDNDEDGIDDDDDGSYDDDEDVDGEDDLDDGEEESDDYDEIDEDDDSVGGDFDEDVSNEEDEDDYDDYYEEESDGNEEEDENYDNESVYSDTDDKDALVQKLIFKFRSGLQGLTTVVDDLESQVNPQQNISAGNLEDLNATSPQTLPTDKQFPPPPPFREPDRKYQLQGPEAWERGRRVLNAVKSYVCGRVDTEHPVIGRFCDKDIPSMAPFKLLRSRDDWRKWVGVYFRMMKMSEETAIAEIQQLEAAGLLTTQHLLDMFLSTPITVRAMEQVSRSHGVPVEQLREQLRSGQVDIQTVNDILLYMKKEAYRSFTIHTLNNKVTLEESNDDLTKITEDKSKFPDNREQEVGEENLVDLESEPNRNRELPEEFQPDEIETELQMDNGIDGEALLEIPNSEVVLEAELEGQEMGDEDEYPEFEPVPEDELDDPAYTLQPMEDATQILGQIEEELEELGLNFDVDDEKESEFEKLKPIFGSGVAQPETADKLKNFASLLQKRQVSLRKPEYRFNIKKVADTFLDVSEARRVAHRSNAGEEKASSAVQGPTMIAVVAAVTGAAVFVVIIGVMLKVRFRQSRREGKTTLPATNLDI</sequence>
<feature type="compositionally biased region" description="Polar residues" evidence="2">
    <location>
        <begin position="351"/>
        <end position="360"/>
    </location>
</feature>
<dbReference type="OrthoDB" id="10069223at2759"/>
<organism evidence="4 5">
    <name type="scientific">Branchiostoma floridae</name>
    <name type="common">Florida lancelet</name>
    <name type="synonym">Amphioxus</name>
    <dbReference type="NCBI Taxonomy" id="7739"/>
    <lineage>
        <taxon>Eukaryota</taxon>
        <taxon>Metazoa</taxon>
        <taxon>Chordata</taxon>
        <taxon>Cephalochordata</taxon>
        <taxon>Leptocardii</taxon>
        <taxon>Amphioxiformes</taxon>
        <taxon>Branchiostomatidae</taxon>
        <taxon>Branchiostoma</taxon>
    </lineage>
</organism>
<feature type="region of interest" description="Disordered" evidence="2">
    <location>
        <begin position="134"/>
        <end position="304"/>
    </location>
</feature>